<proteinExistence type="predicted"/>
<protein>
    <submittedName>
        <fullName evidence="1">Uncharacterized protein</fullName>
    </submittedName>
</protein>
<evidence type="ECO:0000313" key="1">
    <source>
        <dbReference type="EMBL" id="CCV65535.1"/>
    </source>
</evidence>
<dbReference type="EMBL" id="FO681348">
    <property type="protein sequence ID" value="CCV65535.1"/>
    <property type="molecule type" value="Genomic_DNA"/>
</dbReference>
<name>U4KMW5_9MOLU</name>
<evidence type="ECO:0000313" key="2">
    <source>
        <dbReference type="Proteomes" id="UP000032737"/>
    </source>
</evidence>
<sequence>MPREHTVGESMRLQWIEFIFLEVLITPADAALKHSSAK</sequence>
<gene>
    <name evidence="1" type="ORF">BN85305140</name>
</gene>
<accession>U4KMW5</accession>
<keyword evidence="2" id="KW-1185">Reference proteome</keyword>
<organism evidence="1 2">
    <name type="scientific">Acholeplasma brassicae</name>
    <dbReference type="NCBI Taxonomy" id="61635"/>
    <lineage>
        <taxon>Bacteria</taxon>
        <taxon>Bacillati</taxon>
        <taxon>Mycoplasmatota</taxon>
        <taxon>Mollicutes</taxon>
        <taxon>Acholeplasmatales</taxon>
        <taxon>Acholeplasmataceae</taxon>
        <taxon>Acholeplasma</taxon>
    </lineage>
</organism>
<dbReference type="Proteomes" id="UP000032737">
    <property type="component" value="Chromosome"/>
</dbReference>
<dbReference type="KEGG" id="abra:BN85305140"/>
<dbReference type="AlphaFoldDB" id="U4KMW5"/>
<dbReference type="HOGENOM" id="CLU_3323323_0_0_14"/>
<reference evidence="1 2" key="1">
    <citation type="journal article" date="2013" name="J. Mol. Microbiol. Biotechnol.">
        <title>Analysis of the Complete Genomes of Acholeplasma brassicae , A. palmae and A. laidlawii and Their Comparison to the Obligate Parasites from ' Candidatus Phytoplasma'.</title>
        <authorList>
            <person name="Kube M."/>
            <person name="Siewert C."/>
            <person name="Migdoll A.M."/>
            <person name="Duduk B."/>
            <person name="Holz S."/>
            <person name="Rabus R."/>
            <person name="Seemuller E."/>
            <person name="Mitrovic J."/>
            <person name="Muller I."/>
            <person name="Buttner C."/>
            <person name="Reinhardt R."/>
        </authorList>
    </citation>
    <scope>NUCLEOTIDE SEQUENCE [LARGE SCALE GENOMIC DNA]</scope>
    <source>
        <strain evidence="2">0502</strain>
    </source>
</reference>
<dbReference type="STRING" id="61635.BN85305140"/>